<dbReference type="EC" id="2.7.13.3" evidence="2"/>
<keyword evidence="7" id="KW-0472">Membrane</keyword>
<dbReference type="GO" id="GO:0000160">
    <property type="term" value="P:phosphorelay signal transduction system"/>
    <property type="evidence" value="ECO:0007669"/>
    <property type="project" value="TreeGrafter"/>
</dbReference>
<keyword evidence="4" id="KW-0808">Transferase</keyword>
<dbReference type="InterPro" id="IPR005467">
    <property type="entry name" value="His_kinase_dom"/>
</dbReference>
<gene>
    <name evidence="10" type="ORF">ETU37_06795</name>
</gene>
<dbReference type="PANTHER" id="PTHR45436">
    <property type="entry name" value="SENSOR HISTIDINE KINASE YKOH"/>
    <property type="match status" value="1"/>
</dbReference>
<proteinExistence type="predicted"/>
<evidence type="ECO:0000256" key="5">
    <source>
        <dbReference type="ARBA" id="ARBA00022692"/>
    </source>
</evidence>
<evidence type="ECO:0000313" key="10">
    <source>
        <dbReference type="EMBL" id="RYU12686.1"/>
    </source>
</evidence>
<protein>
    <recommendedName>
        <fullName evidence="2">histidine kinase</fullName>
        <ecNumber evidence="2">2.7.13.3</ecNumber>
    </recommendedName>
</protein>
<evidence type="ECO:0000256" key="7">
    <source>
        <dbReference type="ARBA" id="ARBA00022989"/>
    </source>
</evidence>
<keyword evidence="11" id="KW-1185">Reference proteome</keyword>
<feature type="domain" description="Histidine kinase" evidence="9">
    <location>
        <begin position="106"/>
        <end position="289"/>
    </location>
</feature>
<dbReference type="InterPro" id="IPR036890">
    <property type="entry name" value="HATPase_C_sf"/>
</dbReference>
<dbReference type="Gene3D" id="3.30.565.10">
    <property type="entry name" value="Histidine kinase-like ATPase, C-terminal domain"/>
    <property type="match status" value="1"/>
</dbReference>
<dbReference type="CDD" id="cd00075">
    <property type="entry name" value="HATPase"/>
    <property type="match status" value="1"/>
</dbReference>
<name>A0A4V1Z201_9ACTN</name>
<dbReference type="GO" id="GO:0005886">
    <property type="term" value="C:plasma membrane"/>
    <property type="evidence" value="ECO:0007669"/>
    <property type="project" value="TreeGrafter"/>
</dbReference>
<dbReference type="PROSITE" id="PS50109">
    <property type="entry name" value="HIS_KIN"/>
    <property type="match status" value="1"/>
</dbReference>
<evidence type="ECO:0000256" key="4">
    <source>
        <dbReference type="ARBA" id="ARBA00022679"/>
    </source>
</evidence>
<keyword evidence="3" id="KW-0597">Phosphoprotein</keyword>
<evidence type="ECO:0000256" key="1">
    <source>
        <dbReference type="ARBA" id="ARBA00000085"/>
    </source>
</evidence>
<evidence type="ECO:0000256" key="6">
    <source>
        <dbReference type="ARBA" id="ARBA00022777"/>
    </source>
</evidence>
<dbReference type="PANTHER" id="PTHR45436:SF5">
    <property type="entry name" value="SENSOR HISTIDINE KINASE TRCS"/>
    <property type="match status" value="1"/>
</dbReference>
<feature type="compositionally biased region" description="Polar residues" evidence="8">
    <location>
        <begin position="32"/>
        <end position="41"/>
    </location>
</feature>
<evidence type="ECO:0000256" key="2">
    <source>
        <dbReference type="ARBA" id="ARBA00012438"/>
    </source>
</evidence>
<comment type="caution">
    <text evidence="10">The sequence shown here is derived from an EMBL/GenBank/DDBJ whole genome shotgun (WGS) entry which is preliminary data.</text>
</comment>
<evidence type="ECO:0000313" key="11">
    <source>
        <dbReference type="Proteomes" id="UP000291189"/>
    </source>
</evidence>
<dbReference type="AlphaFoldDB" id="A0A4V1Z201"/>
<dbReference type="SMART" id="SM00387">
    <property type="entry name" value="HATPase_c"/>
    <property type="match status" value="1"/>
</dbReference>
<evidence type="ECO:0000256" key="8">
    <source>
        <dbReference type="SAM" id="MobiDB-lite"/>
    </source>
</evidence>
<accession>A0A4V1Z201</accession>
<feature type="compositionally biased region" description="Basic residues" evidence="8">
    <location>
        <begin position="15"/>
        <end position="25"/>
    </location>
</feature>
<keyword evidence="5" id="KW-0812">Transmembrane</keyword>
<dbReference type="Proteomes" id="UP000291189">
    <property type="component" value="Unassembled WGS sequence"/>
</dbReference>
<dbReference type="Pfam" id="PF02518">
    <property type="entry name" value="HATPase_c"/>
    <property type="match status" value="1"/>
</dbReference>
<evidence type="ECO:0000259" key="9">
    <source>
        <dbReference type="PROSITE" id="PS50109"/>
    </source>
</evidence>
<feature type="region of interest" description="Disordered" evidence="8">
    <location>
        <begin position="1"/>
        <end position="102"/>
    </location>
</feature>
<dbReference type="EMBL" id="SDPU01000020">
    <property type="protein sequence ID" value="RYU12686.1"/>
    <property type="molecule type" value="Genomic_DNA"/>
</dbReference>
<dbReference type="InterPro" id="IPR050428">
    <property type="entry name" value="TCS_sensor_his_kinase"/>
</dbReference>
<feature type="compositionally biased region" description="Gly residues" evidence="8">
    <location>
        <begin position="82"/>
        <end position="99"/>
    </location>
</feature>
<reference evidence="10 11" key="1">
    <citation type="submission" date="2019-01" db="EMBL/GenBank/DDBJ databases">
        <title>Nocardioides guangzhouensis sp. nov., an actinobacterium isolated from soil.</title>
        <authorList>
            <person name="Fu Y."/>
            <person name="Cai Y."/>
            <person name="Lin Z."/>
            <person name="Chen P."/>
        </authorList>
    </citation>
    <scope>NUCLEOTIDE SEQUENCE [LARGE SCALE GENOMIC DNA]</scope>
    <source>
        <strain evidence="10 11">NBRC 105384</strain>
    </source>
</reference>
<dbReference type="InterPro" id="IPR003594">
    <property type="entry name" value="HATPase_dom"/>
</dbReference>
<keyword evidence="7" id="KW-1133">Transmembrane helix</keyword>
<comment type="catalytic activity">
    <reaction evidence="1">
        <text>ATP + protein L-histidine = ADP + protein N-phospho-L-histidine.</text>
        <dbReference type="EC" id="2.7.13.3"/>
    </reaction>
</comment>
<organism evidence="10 11">
    <name type="scientific">Nocardioides iriomotensis</name>
    <dbReference type="NCBI Taxonomy" id="715784"/>
    <lineage>
        <taxon>Bacteria</taxon>
        <taxon>Bacillati</taxon>
        <taxon>Actinomycetota</taxon>
        <taxon>Actinomycetes</taxon>
        <taxon>Propionibacteriales</taxon>
        <taxon>Nocardioidaceae</taxon>
        <taxon>Nocardioides</taxon>
    </lineage>
</organism>
<dbReference type="GO" id="GO:0004673">
    <property type="term" value="F:protein histidine kinase activity"/>
    <property type="evidence" value="ECO:0007669"/>
    <property type="project" value="UniProtKB-EC"/>
</dbReference>
<keyword evidence="6 10" id="KW-0418">Kinase</keyword>
<evidence type="ECO:0000256" key="3">
    <source>
        <dbReference type="ARBA" id="ARBA00022553"/>
    </source>
</evidence>
<sequence>MNAKPTYGDAQVLGARHRGTKRGGRRGGDCTAESSKGSEATPTPPGKTLGGVNSMTEARMGSSTDREGHGRQSRGATTSGTGSRGTAGGSTGESAGGPTGELTEQRLRHDVRQSLSAVMLLAAIVDRQPLAGPVVHETLEQMRHEVDWMTRVLAPAAGSTEAFVDVGEAVDQMWRGVATGRDTEMRLLRQADVWTFTDPVALGRAVRNLIENAIRAAGDGVVEVRVCARNGWVSIEVHDSGPGFGLIRPQEQLGLITVRRFAAAYDGRFHIDSSPLGGALVRLELPQLSPVTEVPRELVPERTTA</sequence>
<dbReference type="SUPFAM" id="SSF55874">
    <property type="entry name" value="ATPase domain of HSP90 chaperone/DNA topoisomerase II/histidine kinase"/>
    <property type="match status" value="1"/>
</dbReference>